<feature type="domain" description="DhaL" evidence="3">
    <location>
        <begin position="17"/>
        <end position="209"/>
    </location>
</feature>
<evidence type="ECO:0000313" key="4">
    <source>
        <dbReference type="EMBL" id="EAS49158.1"/>
    </source>
</evidence>
<evidence type="ECO:0000259" key="3">
    <source>
        <dbReference type="PROSITE" id="PS51480"/>
    </source>
</evidence>
<dbReference type="GO" id="GO:0004371">
    <property type="term" value="F:glycerone kinase activity"/>
    <property type="evidence" value="ECO:0007669"/>
    <property type="project" value="InterPro"/>
</dbReference>
<dbReference type="PROSITE" id="PS51480">
    <property type="entry name" value="DHAL"/>
    <property type="match status" value="1"/>
</dbReference>
<organism evidence="4 5">
    <name type="scientific">Aurantimonas manganoxydans (strain ATCC BAA-1229 / DSM 21871 / SI85-9A1)</name>
    <dbReference type="NCBI Taxonomy" id="287752"/>
    <lineage>
        <taxon>Bacteria</taxon>
        <taxon>Pseudomonadati</taxon>
        <taxon>Pseudomonadota</taxon>
        <taxon>Alphaproteobacteria</taxon>
        <taxon>Hyphomicrobiales</taxon>
        <taxon>Aurantimonadaceae</taxon>
        <taxon>Aurantimonas</taxon>
    </lineage>
</organism>
<keyword evidence="2" id="KW-0418">Kinase</keyword>
<dbReference type="Gene3D" id="1.25.40.340">
    <property type="match status" value="1"/>
</dbReference>
<dbReference type="Proteomes" id="UP000000321">
    <property type="component" value="Unassembled WGS sequence"/>
</dbReference>
<dbReference type="AlphaFoldDB" id="Q1YGR7"/>
<dbReference type="InterPro" id="IPR050861">
    <property type="entry name" value="Dihydroxyacetone_Kinase"/>
</dbReference>
<dbReference type="BioCyc" id="AURANTIMONAS:SI859A1_02758-MONOMER"/>
<dbReference type="InterPro" id="IPR004007">
    <property type="entry name" value="DhaL_dom"/>
</dbReference>
<reference evidence="4 5" key="1">
    <citation type="journal article" date="2008" name="Appl. Environ. Microbiol.">
        <title>Genomic insights into Mn(II) oxidation by the marine alphaproteobacterium Aurantimonas sp. strain SI85-9A1.</title>
        <authorList>
            <person name="Dick G.J."/>
            <person name="Podell S."/>
            <person name="Johnson H.A."/>
            <person name="Rivera-Espinoza Y."/>
            <person name="Bernier-Latmani R."/>
            <person name="McCarthy J.K."/>
            <person name="Torpey J.W."/>
            <person name="Clement B.G."/>
            <person name="Gaasterland T."/>
            <person name="Tebo B.M."/>
        </authorList>
    </citation>
    <scope>NUCLEOTIDE SEQUENCE [LARGE SCALE GENOMIC DNA]</scope>
    <source>
        <strain evidence="4 5">SI85-9A1</strain>
    </source>
</reference>
<proteinExistence type="predicted"/>
<keyword evidence="1" id="KW-0808">Transferase</keyword>
<dbReference type="SMART" id="SM01120">
    <property type="entry name" value="Dak2"/>
    <property type="match status" value="1"/>
</dbReference>
<dbReference type="InterPro" id="IPR036117">
    <property type="entry name" value="DhaL_dom_sf"/>
</dbReference>
<dbReference type="PANTHER" id="PTHR28629">
    <property type="entry name" value="TRIOKINASE/FMN CYCLASE"/>
    <property type="match status" value="1"/>
</dbReference>
<protein>
    <recommendedName>
        <fullName evidence="3">DhaL domain-containing protein</fullName>
    </recommendedName>
</protein>
<dbReference type="HOGENOM" id="CLU_066424_1_0_5"/>
<comment type="caution">
    <text evidence="4">The sequence shown here is derived from an EMBL/GenBank/DDBJ whole genome shotgun (WGS) entry which is preliminary data.</text>
</comment>
<accession>Q1YGR7</accession>
<dbReference type="GO" id="GO:0019563">
    <property type="term" value="P:glycerol catabolic process"/>
    <property type="evidence" value="ECO:0007669"/>
    <property type="project" value="TreeGrafter"/>
</dbReference>
<dbReference type="PANTHER" id="PTHR28629:SF4">
    <property type="entry name" value="TRIOKINASE_FMN CYCLASE"/>
    <property type="match status" value="1"/>
</dbReference>
<dbReference type="SUPFAM" id="SSF101473">
    <property type="entry name" value="DhaL-like"/>
    <property type="match status" value="1"/>
</dbReference>
<gene>
    <name evidence="4" type="ORF">SI859A1_02758</name>
</gene>
<name>Q1YGR7_AURMS</name>
<evidence type="ECO:0000256" key="1">
    <source>
        <dbReference type="ARBA" id="ARBA00022679"/>
    </source>
</evidence>
<dbReference type="EMBL" id="AAPJ01000005">
    <property type="protein sequence ID" value="EAS49158.1"/>
    <property type="molecule type" value="Genomic_DNA"/>
</dbReference>
<dbReference type="Pfam" id="PF02734">
    <property type="entry name" value="Dak2"/>
    <property type="match status" value="1"/>
</dbReference>
<evidence type="ECO:0000256" key="2">
    <source>
        <dbReference type="ARBA" id="ARBA00022777"/>
    </source>
</evidence>
<evidence type="ECO:0000313" key="5">
    <source>
        <dbReference type="Proteomes" id="UP000000321"/>
    </source>
</evidence>
<sequence>MHTGKSEEDAMTQIDRGVMHAALTRVATKAAAFADELNAADGQLGDGDLGITVSRGFAEAAEATLPEDMGMALLECAKAFQRVSASSYGTLLATGFMAAAKSAKGSHAIEPEDLAGLIAAARDAMMARGKGNLGDKTVLDSLDRVARALDGVPPDLMARAALDAAKDTLHDFRGRPCKLGRARMFAEKSAELDDPGQLALLRIIEAATAEEC</sequence>
<keyword evidence="5" id="KW-1185">Reference proteome</keyword>
<dbReference type="GO" id="GO:0005829">
    <property type="term" value="C:cytosol"/>
    <property type="evidence" value="ECO:0007669"/>
    <property type="project" value="TreeGrafter"/>
</dbReference>